<keyword evidence="8" id="KW-1185">Reference proteome</keyword>
<dbReference type="Gene3D" id="3.30.420.40">
    <property type="match status" value="3"/>
</dbReference>
<proteinExistence type="inferred from homology"/>
<evidence type="ECO:0000313" key="8">
    <source>
        <dbReference type="Proteomes" id="UP000661649"/>
    </source>
</evidence>
<keyword evidence="5" id="KW-0133">Cell shape</keyword>
<comment type="caution">
    <text evidence="7">The sequence shown here is derived from an EMBL/GenBank/DDBJ whole genome shotgun (WGS) entry which is preliminary data.</text>
</comment>
<dbReference type="Proteomes" id="UP000661649">
    <property type="component" value="Unassembled WGS sequence"/>
</dbReference>
<dbReference type="InterPro" id="IPR056546">
    <property type="entry name" value="MreB_MamK-like"/>
</dbReference>
<keyword evidence="2" id="KW-0963">Cytoplasm</keyword>
<reference evidence="7 8" key="1">
    <citation type="submission" date="2020-08" db="EMBL/GenBank/DDBJ databases">
        <title>Genome public.</title>
        <authorList>
            <person name="Liu C."/>
            <person name="Sun Q."/>
        </authorList>
    </citation>
    <scope>NUCLEOTIDE SEQUENCE [LARGE SCALE GENOMIC DNA]</scope>
    <source>
        <strain evidence="7 8">3_YM_SP_D4_24.mj</strain>
    </source>
</reference>
<evidence type="ECO:0000313" key="7">
    <source>
        <dbReference type="EMBL" id="MBC8628348.1"/>
    </source>
</evidence>
<dbReference type="PRINTS" id="PR01652">
    <property type="entry name" value="SHAPEPROTEIN"/>
</dbReference>
<name>A0ABR7PAN2_9FIRM</name>
<sequence>MPLYKTFGVDLGTSMIKIYSAQNDSILKEKNMIAIRNENQILASGNEAYKIYEKNPSNVSVIEPMAFGKIADINRTEIVLQSLLKRAGSQQFFGNSVYLAVPTDLSEIEKRAYYTIGNSKRKNKVYMVEKPIADAVSLGLPINHTSGSMIVNIGAQSTEISIIEKGRVVISKMVEVGGKQLNEAIISMVRRNCNLNIGERSAARLKLSLSYLKDDPQEVRKVVGVDWITGLPQVGVVTSDMVNEAIEEPFLKICEEIRFFLDRIPPQIYSNIADEGVFLIGGTTKIPGVGWFISQEVRIRVRLSKYHDLCTIYGIKEIIGNKTLWKWVK</sequence>
<protein>
    <submittedName>
        <fullName evidence="7">Rod shape-determining protein</fullName>
    </submittedName>
</protein>
<evidence type="ECO:0000256" key="4">
    <source>
        <dbReference type="ARBA" id="ARBA00022840"/>
    </source>
</evidence>
<evidence type="ECO:0000256" key="1">
    <source>
        <dbReference type="ARBA" id="ARBA00004496"/>
    </source>
</evidence>
<keyword evidence="3" id="KW-0547">Nucleotide-binding</keyword>
<dbReference type="RefSeq" id="WP_022304368.1">
    <property type="nucleotide sequence ID" value="NZ_DAWEED010000174.1"/>
</dbReference>
<evidence type="ECO:0000256" key="5">
    <source>
        <dbReference type="ARBA" id="ARBA00022960"/>
    </source>
</evidence>
<dbReference type="PANTHER" id="PTHR42749:SF1">
    <property type="entry name" value="CELL SHAPE-DETERMINING PROTEIN MREB"/>
    <property type="match status" value="1"/>
</dbReference>
<evidence type="ECO:0000256" key="3">
    <source>
        <dbReference type="ARBA" id="ARBA00022741"/>
    </source>
</evidence>
<dbReference type="PANTHER" id="PTHR42749">
    <property type="entry name" value="CELL SHAPE-DETERMINING PROTEIN MREB"/>
    <property type="match status" value="1"/>
</dbReference>
<evidence type="ECO:0000256" key="6">
    <source>
        <dbReference type="ARBA" id="ARBA00023458"/>
    </source>
</evidence>
<dbReference type="SUPFAM" id="SSF53067">
    <property type="entry name" value="Actin-like ATPase domain"/>
    <property type="match status" value="2"/>
</dbReference>
<evidence type="ECO:0000256" key="2">
    <source>
        <dbReference type="ARBA" id="ARBA00022490"/>
    </source>
</evidence>
<keyword evidence="4" id="KW-0067">ATP-binding</keyword>
<dbReference type="InterPro" id="IPR004753">
    <property type="entry name" value="MreB"/>
</dbReference>
<comment type="subcellular location">
    <subcellularLocation>
        <location evidence="1">Cytoplasm</location>
    </subcellularLocation>
</comment>
<comment type="similarity">
    <text evidence="6">Belongs to the FtsA/MreB family.</text>
</comment>
<organism evidence="7 8">
    <name type="scientific">Blautia stercoris</name>
    <dbReference type="NCBI Taxonomy" id="871664"/>
    <lineage>
        <taxon>Bacteria</taxon>
        <taxon>Bacillati</taxon>
        <taxon>Bacillota</taxon>
        <taxon>Clostridia</taxon>
        <taxon>Lachnospirales</taxon>
        <taxon>Lachnospiraceae</taxon>
        <taxon>Blautia</taxon>
    </lineage>
</organism>
<accession>A0ABR7PAN2</accession>
<dbReference type="Pfam" id="PF06723">
    <property type="entry name" value="MreB_Mbl"/>
    <property type="match status" value="1"/>
</dbReference>
<dbReference type="InterPro" id="IPR043129">
    <property type="entry name" value="ATPase_NBD"/>
</dbReference>
<gene>
    <name evidence="7" type="ORF">H8712_06910</name>
</gene>
<dbReference type="EMBL" id="JACRTP010000002">
    <property type="protein sequence ID" value="MBC8628348.1"/>
    <property type="molecule type" value="Genomic_DNA"/>
</dbReference>